<feature type="domain" description="NfeD-like C-terminal" evidence="5">
    <location>
        <begin position="89"/>
        <end position="144"/>
    </location>
</feature>
<dbReference type="KEGG" id="aef:GEV26_08140"/>
<organism evidence="6 7">
    <name type="scientific">Aeromicrobium yanjiei</name>
    <dbReference type="NCBI Taxonomy" id="2662028"/>
    <lineage>
        <taxon>Bacteria</taxon>
        <taxon>Bacillati</taxon>
        <taxon>Actinomycetota</taxon>
        <taxon>Actinomycetes</taxon>
        <taxon>Propionibacteriales</taxon>
        <taxon>Nocardioidaceae</taxon>
        <taxon>Aeromicrobium</taxon>
    </lineage>
</organism>
<evidence type="ECO:0000313" key="6">
    <source>
        <dbReference type="EMBL" id="QGG41335.1"/>
    </source>
</evidence>
<keyword evidence="4" id="KW-0472">Membrane</keyword>
<keyword evidence="3" id="KW-1133">Transmembrane helix</keyword>
<sequence length="149" mass="15738">MIDWMQEHAWATWLGLAVVLALIELVSLDLVLLMFAIGALSAAVVAAVGGPVWLAIVVFALVSVMLLFLVRPPVVEKLHAGPTLKTGPEALVGATGIVVEPVTPLDGRILLRGEIWSARAMDDAAYETGHHVLVTQIDGATAVVTSKEI</sequence>
<reference evidence="6 7" key="1">
    <citation type="submission" date="2019-11" db="EMBL/GenBank/DDBJ databases">
        <authorList>
            <person name="Li J."/>
        </authorList>
    </citation>
    <scope>NUCLEOTIDE SEQUENCE [LARGE SCALE GENOMIC DNA]</scope>
    <source>
        <strain evidence="6 7">MF47</strain>
    </source>
</reference>
<dbReference type="EMBL" id="CP045737">
    <property type="protein sequence ID" value="QGG41335.1"/>
    <property type="molecule type" value="Genomic_DNA"/>
</dbReference>
<dbReference type="Gene3D" id="2.40.50.140">
    <property type="entry name" value="Nucleic acid-binding proteins"/>
    <property type="match status" value="1"/>
</dbReference>
<evidence type="ECO:0000259" key="5">
    <source>
        <dbReference type="Pfam" id="PF01957"/>
    </source>
</evidence>
<dbReference type="PANTHER" id="PTHR33507">
    <property type="entry name" value="INNER MEMBRANE PROTEIN YBBJ"/>
    <property type="match status" value="1"/>
</dbReference>
<dbReference type="InterPro" id="IPR052165">
    <property type="entry name" value="Membrane_assoc_protease"/>
</dbReference>
<dbReference type="PANTHER" id="PTHR33507:SF3">
    <property type="entry name" value="INNER MEMBRANE PROTEIN YBBJ"/>
    <property type="match status" value="1"/>
</dbReference>
<protein>
    <submittedName>
        <fullName evidence="6">NfeD family protein</fullName>
    </submittedName>
</protein>
<accession>A0A5Q2MLT0</accession>
<dbReference type="InterPro" id="IPR012340">
    <property type="entry name" value="NA-bd_OB-fold"/>
</dbReference>
<dbReference type="GO" id="GO:0005886">
    <property type="term" value="C:plasma membrane"/>
    <property type="evidence" value="ECO:0007669"/>
    <property type="project" value="TreeGrafter"/>
</dbReference>
<proteinExistence type="predicted"/>
<gene>
    <name evidence="6" type="ORF">GEV26_08140</name>
</gene>
<dbReference type="InterPro" id="IPR002810">
    <property type="entry name" value="NfeD-like_C"/>
</dbReference>
<evidence type="ECO:0000256" key="3">
    <source>
        <dbReference type="ARBA" id="ARBA00022989"/>
    </source>
</evidence>
<evidence type="ECO:0000256" key="1">
    <source>
        <dbReference type="ARBA" id="ARBA00004141"/>
    </source>
</evidence>
<dbReference type="AlphaFoldDB" id="A0A5Q2MLT0"/>
<dbReference type="RefSeq" id="WP_153652603.1">
    <property type="nucleotide sequence ID" value="NZ_CP045737.1"/>
</dbReference>
<name>A0A5Q2MLT0_9ACTN</name>
<dbReference type="Pfam" id="PF01957">
    <property type="entry name" value="NfeD"/>
    <property type="match status" value="1"/>
</dbReference>
<dbReference type="SUPFAM" id="SSF141322">
    <property type="entry name" value="NfeD domain-like"/>
    <property type="match status" value="1"/>
</dbReference>
<keyword evidence="2" id="KW-0812">Transmembrane</keyword>
<evidence type="ECO:0000256" key="4">
    <source>
        <dbReference type="ARBA" id="ARBA00023136"/>
    </source>
</evidence>
<evidence type="ECO:0000256" key="2">
    <source>
        <dbReference type="ARBA" id="ARBA00022692"/>
    </source>
</evidence>
<keyword evidence="7" id="KW-1185">Reference proteome</keyword>
<evidence type="ECO:0000313" key="7">
    <source>
        <dbReference type="Proteomes" id="UP000392064"/>
    </source>
</evidence>
<comment type="subcellular location">
    <subcellularLocation>
        <location evidence="1">Membrane</location>
        <topology evidence="1">Multi-pass membrane protein</topology>
    </subcellularLocation>
</comment>
<dbReference type="Proteomes" id="UP000392064">
    <property type="component" value="Chromosome"/>
</dbReference>